<protein>
    <submittedName>
        <fullName evidence="1">Uncharacterized protein</fullName>
    </submittedName>
</protein>
<dbReference type="Proteomes" id="UP001454036">
    <property type="component" value="Unassembled WGS sequence"/>
</dbReference>
<dbReference type="EMBL" id="BAABME010011661">
    <property type="protein sequence ID" value="GAA0184104.1"/>
    <property type="molecule type" value="Genomic_DNA"/>
</dbReference>
<name>A0AAV3RRL1_LITER</name>
<dbReference type="AlphaFoldDB" id="A0AAV3RRL1"/>
<accession>A0AAV3RRL1</accession>
<reference evidence="1 2" key="1">
    <citation type="submission" date="2024-01" db="EMBL/GenBank/DDBJ databases">
        <title>The complete chloroplast genome sequence of Lithospermum erythrorhizon: insights into the phylogenetic relationship among Boraginaceae species and the maternal lineages of purple gromwells.</title>
        <authorList>
            <person name="Okada T."/>
            <person name="Watanabe K."/>
        </authorList>
    </citation>
    <scope>NUCLEOTIDE SEQUENCE [LARGE SCALE GENOMIC DNA]</scope>
</reference>
<evidence type="ECO:0000313" key="1">
    <source>
        <dbReference type="EMBL" id="GAA0184104.1"/>
    </source>
</evidence>
<gene>
    <name evidence="1" type="ORF">LIER_31403</name>
</gene>
<proteinExistence type="predicted"/>
<sequence>MIRQKGWFVNSSTIGFGYTSKPPLCLLVNRPIDKHEQNKPKTEQELPVTHSRPMRAVIWRYPTKREVVFLGLTRPGEPYFRKQPRKLVQKSYWKRVSPPTEQEAKQYPSLHITIEEEEPLLEDAINAPPGLEEEVKITVDELKEVNIGTDDEPRPTYISSLLTKEEETEYVALLKEFRGVFARIYKEMQGLDPMVAVHHPVVKENIKPVKQAQ</sequence>
<keyword evidence="2" id="KW-1185">Reference proteome</keyword>
<organism evidence="1 2">
    <name type="scientific">Lithospermum erythrorhizon</name>
    <name type="common">Purple gromwell</name>
    <name type="synonym">Lithospermum officinale var. erythrorhizon</name>
    <dbReference type="NCBI Taxonomy" id="34254"/>
    <lineage>
        <taxon>Eukaryota</taxon>
        <taxon>Viridiplantae</taxon>
        <taxon>Streptophyta</taxon>
        <taxon>Embryophyta</taxon>
        <taxon>Tracheophyta</taxon>
        <taxon>Spermatophyta</taxon>
        <taxon>Magnoliopsida</taxon>
        <taxon>eudicotyledons</taxon>
        <taxon>Gunneridae</taxon>
        <taxon>Pentapetalae</taxon>
        <taxon>asterids</taxon>
        <taxon>lamiids</taxon>
        <taxon>Boraginales</taxon>
        <taxon>Boraginaceae</taxon>
        <taxon>Boraginoideae</taxon>
        <taxon>Lithospermeae</taxon>
        <taxon>Lithospermum</taxon>
    </lineage>
</organism>
<comment type="caution">
    <text evidence="1">The sequence shown here is derived from an EMBL/GenBank/DDBJ whole genome shotgun (WGS) entry which is preliminary data.</text>
</comment>
<evidence type="ECO:0000313" key="2">
    <source>
        <dbReference type="Proteomes" id="UP001454036"/>
    </source>
</evidence>